<dbReference type="EMBL" id="UGVL01000001">
    <property type="protein sequence ID" value="SUE34908.1"/>
    <property type="molecule type" value="Genomic_DNA"/>
</dbReference>
<evidence type="ECO:0000313" key="4">
    <source>
        <dbReference type="Proteomes" id="UP000255233"/>
    </source>
</evidence>
<accession>A0A379MTE0</accession>
<feature type="transmembrane region" description="Helical" evidence="1">
    <location>
        <begin position="193"/>
        <end position="214"/>
    </location>
</feature>
<keyword evidence="1" id="KW-1133">Transmembrane helix</keyword>
<feature type="transmembrane region" description="Helical" evidence="1">
    <location>
        <begin position="103"/>
        <end position="123"/>
    </location>
</feature>
<keyword evidence="1" id="KW-0472">Membrane</keyword>
<keyword evidence="2" id="KW-0732">Signal</keyword>
<feature type="transmembrane region" description="Helical" evidence="1">
    <location>
        <begin position="165"/>
        <end position="187"/>
    </location>
</feature>
<reference evidence="3 4" key="1">
    <citation type="submission" date="2018-06" db="EMBL/GenBank/DDBJ databases">
        <authorList>
            <consortium name="Pathogen Informatics"/>
            <person name="Doyle S."/>
        </authorList>
    </citation>
    <scope>NUCLEOTIDE SEQUENCE [LARGE SCALE GENOMIC DNA]</scope>
    <source>
        <strain evidence="3 4">NCTC11190</strain>
    </source>
</reference>
<dbReference type="STRING" id="880526.GCA_000427365_01672"/>
<evidence type="ECO:0000313" key="3">
    <source>
        <dbReference type="EMBL" id="SUE34908.1"/>
    </source>
</evidence>
<sequence>MKKTMLCTLLGLGMIFGSSSALLAENPAGTLPLPTAGDTTSLTVPADTLAAPAALPTPPAARIKTDSLLTALGDRVADLEQTVRQIRNAAYDRARTDLNGDHVAAVLIVALVMAALVIVVFISQKARYRRREKEYELERLRIERGEQLPADIRTELPVTVFIRRLLIVAICGFALLAWVGVVNTGYIRFFSGLLLWALIAGVGYAVIYLFRLYVQRRDDNR</sequence>
<name>A0A379MTE0_9BACT</name>
<feature type="chain" id="PRO_5016838320" evidence="2">
    <location>
        <begin position="24"/>
        <end position="221"/>
    </location>
</feature>
<dbReference type="OrthoDB" id="10014626at2"/>
<protein>
    <submittedName>
        <fullName evidence="3">Uncharacterized protein</fullName>
    </submittedName>
</protein>
<dbReference type="AlphaFoldDB" id="A0A379MTE0"/>
<dbReference type="RefSeq" id="WP_147288488.1">
    <property type="nucleotide sequence ID" value="NZ_UGVL01000001.1"/>
</dbReference>
<gene>
    <name evidence="3" type="ORF">NCTC11190_02146</name>
</gene>
<keyword evidence="1" id="KW-0812">Transmembrane</keyword>
<keyword evidence="4" id="KW-1185">Reference proteome</keyword>
<evidence type="ECO:0000256" key="1">
    <source>
        <dbReference type="SAM" id="Phobius"/>
    </source>
</evidence>
<organism evidence="3 4">
    <name type="scientific">Rikenella microfusus</name>
    <dbReference type="NCBI Taxonomy" id="28139"/>
    <lineage>
        <taxon>Bacteria</taxon>
        <taxon>Pseudomonadati</taxon>
        <taxon>Bacteroidota</taxon>
        <taxon>Bacteroidia</taxon>
        <taxon>Bacteroidales</taxon>
        <taxon>Rikenellaceae</taxon>
        <taxon>Rikenella</taxon>
    </lineage>
</organism>
<dbReference type="Proteomes" id="UP000255233">
    <property type="component" value="Unassembled WGS sequence"/>
</dbReference>
<proteinExistence type="predicted"/>
<evidence type="ECO:0000256" key="2">
    <source>
        <dbReference type="SAM" id="SignalP"/>
    </source>
</evidence>
<feature type="signal peptide" evidence="2">
    <location>
        <begin position="1"/>
        <end position="23"/>
    </location>
</feature>